<dbReference type="Proteomes" id="UP000005240">
    <property type="component" value="Unassembled WGS sequence"/>
</dbReference>
<accession>A0A180G2U1</accession>
<protein>
    <submittedName>
        <fullName evidence="2 3">Uncharacterized protein</fullName>
    </submittedName>
</protein>
<dbReference type="VEuPathDB" id="FungiDB:PTTG_29742"/>
<keyword evidence="4" id="KW-1185">Reference proteome</keyword>
<name>A0A180G2U1_PUCT1</name>
<evidence type="ECO:0000313" key="2">
    <source>
        <dbReference type="EMBL" id="OAV86759.1"/>
    </source>
</evidence>
<reference evidence="2" key="2">
    <citation type="submission" date="2016-05" db="EMBL/GenBank/DDBJ databases">
        <title>Comparative analysis highlights variable genome content of wheat rusts and divergence of the mating loci.</title>
        <authorList>
            <person name="Cuomo C.A."/>
            <person name="Bakkeren G."/>
            <person name="Szabo L."/>
            <person name="Khalil H."/>
            <person name="Joly D."/>
            <person name="Goldberg J."/>
            <person name="Young S."/>
            <person name="Zeng Q."/>
            <person name="Fellers J."/>
        </authorList>
    </citation>
    <scope>NUCLEOTIDE SEQUENCE [LARGE SCALE GENOMIC DNA]</scope>
    <source>
        <strain evidence="2">1-1 BBBD Race 1</strain>
    </source>
</reference>
<reference evidence="2" key="1">
    <citation type="submission" date="2009-11" db="EMBL/GenBank/DDBJ databases">
        <authorList>
            <consortium name="The Broad Institute Genome Sequencing Platform"/>
            <person name="Ward D."/>
            <person name="Feldgarden M."/>
            <person name="Earl A."/>
            <person name="Young S.K."/>
            <person name="Zeng Q."/>
            <person name="Koehrsen M."/>
            <person name="Alvarado L."/>
            <person name="Berlin A."/>
            <person name="Bochicchio J."/>
            <person name="Borenstein D."/>
            <person name="Chapman S.B."/>
            <person name="Chen Z."/>
            <person name="Engels R."/>
            <person name="Freedman E."/>
            <person name="Gellesch M."/>
            <person name="Goldberg J."/>
            <person name="Griggs A."/>
            <person name="Gujja S."/>
            <person name="Heilman E."/>
            <person name="Heiman D."/>
            <person name="Hepburn T."/>
            <person name="Howarth C."/>
            <person name="Jen D."/>
            <person name="Larson L."/>
            <person name="Lewis B."/>
            <person name="Mehta T."/>
            <person name="Park D."/>
            <person name="Pearson M."/>
            <person name="Roberts A."/>
            <person name="Saif S."/>
            <person name="Shea T."/>
            <person name="Shenoy N."/>
            <person name="Sisk P."/>
            <person name="Stolte C."/>
            <person name="Sykes S."/>
            <person name="Thomson T."/>
            <person name="Walk T."/>
            <person name="White J."/>
            <person name="Yandava C."/>
            <person name="Izard J."/>
            <person name="Baranova O.V."/>
            <person name="Blanton J.M."/>
            <person name="Tanner A.C."/>
            <person name="Dewhirst F.E."/>
            <person name="Haas B."/>
            <person name="Nusbaum C."/>
            <person name="Birren B."/>
        </authorList>
    </citation>
    <scope>NUCLEOTIDE SEQUENCE [LARGE SCALE GENOMIC DNA]</scope>
    <source>
        <strain evidence="2">1-1 BBBD Race 1</strain>
    </source>
</reference>
<dbReference type="AlphaFoldDB" id="A0A180G2U1"/>
<gene>
    <name evidence="2" type="ORF">PTTG_29742</name>
</gene>
<evidence type="ECO:0000313" key="4">
    <source>
        <dbReference type="Proteomes" id="UP000005240"/>
    </source>
</evidence>
<dbReference type="EMBL" id="ADAS02000828">
    <property type="protein sequence ID" value="OAV86759.1"/>
    <property type="molecule type" value="Genomic_DNA"/>
</dbReference>
<keyword evidence="1" id="KW-0732">Signal</keyword>
<dbReference type="OrthoDB" id="10582110at2759"/>
<reference evidence="3 4" key="3">
    <citation type="journal article" date="2017" name="G3 (Bethesda)">
        <title>Comparative analysis highlights variable genome content of wheat rusts and divergence of the mating loci.</title>
        <authorList>
            <person name="Cuomo C.A."/>
            <person name="Bakkeren G."/>
            <person name="Khalil H.B."/>
            <person name="Panwar V."/>
            <person name="Joly D."/>
            <person name="Linning R."/>
            <person name="Sakthikumar S."/>
            <person name="Song X."/>
            <person name="Adiconis X."/>
            <person name="Fan L."/>
            <person name="Goldberg J.M."/>
            <person name="Levin J.Z."/>
            <person name="Young S."/>
            <person name="Zeng Q."/>
            <person name="Anikster Y."/>
            <person name="Bruce M."/>
            <person name="Wang M."/>
            <person name="Yin C."/>
            <person name="McCallum B."/>
            <person name="Szabo L.J."/>
            <person name="Hulbert S."/>
            <person name="Chen X."/>
            <person name="Fellers J.P."/>
        </authorList>
    </citation>
    <scope>NUCLEOTIDE SEQUENCE</scope>
    <source>
        <strain evidence="3">isolate 1-1 / race 1 (BBBD)</strain>
        <strain evidence="4">Isolate 1-1 / race 1 (BBBD)</strain>
    </source>
</reference>
<sequence length="321" mass="37663">MGFHFFRQLHFMLLLTKNAFLLTTLDSGGHRIPRLLFDLNEFPPDEPPTTPRFCPLQPTPLSDSLKGDFVAQSDQVGLHCLPMASTSDTFRVNHYPTSPRKRKTVGASIKHGQTEAPIDLRLDQRQKTRLKYQNNWPVENASKPEGITATTAKLQQKEKETIENYKITQNDPNQDIRLGRLEEDERKHVLFDVQDWSFVRKNSNMQSDDRSQSASKENHTENFFKAMREIKRNTELELFKEELDQTSNEYFWIPKEYERTFISRFRAERSKVPYPDEKILTTSQRKVRTFNTILELSDEKLNLEGRFPHQRETRESNSAKN</sequence>
<reference evidence="3" key="4">
    <citation type="submission" date="2025-05" db="UniProtKB">
        <authorList>
            <consortium name="EnsemblFungi"/>
        </authorList>
    </citation>
    <scope>IDENTIFICATION</scope>
    <source>
        <strain evidence="3">isolate 1-1 / race 1 (BBBD)</strain>
    </source>
</reference>
<proteinExistence type="predicted"/>
<evidence type="ECO:0000313" key="3">
    <source>
        <dbReference type="EnsemblFungi" id="PTTG_29742-t43_1-p1"/>
    </source>
</evidence>
<organism evidence="2">
    <name type="scientific">Puccinia triticina (isolate 1-1 / race 1 (BBBD))</name>
    <name type="common">Brown leaf rust fungus</name>
    <dbReference type="NCBI Taxonomy" id="630390"/>
    <lineage>
        <taxon>Eukaryota</taxon>
        <taxon>Fungi</taxon>
        <taxon>Dikarya</taxon>
        <taxon>Basidiomycota</taxon>
        <taxon>Pucciniomycotina</taxon>
        <taxon>Pucciniomycetes</taxon>
        <taxon>Pucciniales</taxon>
        <taxon>Pucciniaceae</taxon>
        <taxon>Puccinia</taxon>
    </lineage>
</organism>
<feature type="signal peptide" evidence="1">
    <location>
        <begin position="1"/>
        <end position="21"/>
    </location>
</feature>
<evidence type="ECO:0000256" key="1">
    <source>
        <dbReference type="SAM" id="SignalP"/>
    </source>
</evidence>
<dbReference type="EnsemblFungi" id="PTTG_29742-t43_1">
    <property type="protein sequence ID" value="PTTG_29742-t43_1-p1"/>
    <property type="gene ID" value="PTTG_29742"/>
</dbReference>
<feature type="chain" id="PRO_5008109547" evidence="1">
    <location>
        <begin position="22"/>
        <end position="321"/>
    </location>
</feature>